<evidence type="ECO:0000256" key="2">
    <source>
        <dbReference type="SAM" id="MobiDB-lite"/>
    </source>
</evidence>
<protein>
    <submittedName>
        <fullName evidence="3">Uncharacterized protein</fullName>
    </submittedName>
</protein>
<keyword evidence="1" id="KW-0175">Coiled coil</keyword>
<name>A0A834XKH2_APHGI</name>
<evidence type="ECO:0000313" key="3">
    <source>
        <dbReference type="EMBL" id="KAF7988873.1"/>
    </source>
</evidence>
<feature type="region of interest" description="Disordered" evidence="2">
    <location>
        <begin position="306"/>
        <end position="325"/>
    </location>
</feature>
<feature type="region of interest" description="Disordered" evidence="2">
    <location>
        <begin position="252"/>
        <end position="278"/>
    </location>
</feature>
<reference evidence="3 4" key="1">
    <citation type="submission" date="2020-08" db="EMBL/GenBank/DDBJ databases">
        <title>Aphidius gifuensis genome sequencing and assembly.</title>
        <authorList>
            <person name="Du Z."/>
        </authorList>
    </citation>
    <scope>NUCLEOTIDE SEQUENCE [LARGE SCALE GENOMIC DNA]</scope>
    <source>
        <strain evidence="3">YNYX2018</strain>
        <tissue evidence="3">Adults</tissue>
    </source>
</reference>
<keyword evidence="4" id="KW-1185">Reference proteome</keyword>
<feature type="compositionally biased region" description="Polar residues" evidence="2">
    <location>
        <begin position="307"/>
        <end position="320"/>
    </location>
</feature>
<accession>A0A834XKH2</accession>
<evidence type="ECO:0000256" key="1">
    <source>
        <dbReference type="SAM" id="Coils"/>
    </source>
</evidence>
<dbReference type="Proteomes" id="UP000639338">
    <property type="component" value="Unassembled WGS sequence"/>
</dbReference>
<feature type="coiled-coil region" evidence="1">
    <location>
        <begin position="24"/>
        <end position="51"/>
    </location>
</feature>
<evidence type="ECO:0000313" key="4">
    <source>
        <dbReference type="Proteomes" id="UP000639338"/>
    </source>
</evidence>
<dbReference type="AlphaFoldDB" id="A0A834XKH2"/>
<organism evidence="3 4">
    <name type="scientific">Aphidius gifuensis</name>
    <name type="common">Parasitoid wasp</name>
    <dbReference type="NCBI Taxonomy" id="684658"/>
    <lineage>
        <taxon>Eukaryota</taxon>
        <taxon>Metazoa</taxon>
        <taxon>Ecdysozoa</taxon>
        <taxon>Arthropoda</taxon>
        <taxon>Hexapoda</taxon>
        <taxon>Insecta</taxon>
        <taxon>Pterygota</taxon>
        <taxon>Neoptera</taxon>
        <taxon>Endopterygota</taxon>
        <taxon>Hymenoptera</taxon>
        <taxon>Apocrita</taxon>
        <taxon>Ichneumonoidea</taxon>
        <taxon>Braconidae</taxon>
        <taxon>Aphidiinae</taxon>
        <taxon>Aphidius</taxon>
    </lineage>
</organism>
<feature type="region of interest" description="Disordered" evidence="2">
    <location>
        <begin position="184"/>
        <end position="226"/>
    </location>
</feature>
<gene>
    <name evidence="3" type="ORF">HCN44_007183</name>
</gene>
<dbReference type="OrthoDB" id="8063574at2759"/>
<comment type="caution">
    <text evidence="3">The sequence shown here is derived from an EMBL/GenBank/DDBJ whole genome shotgun (WGS) entry which is preliminary data.</text>
</comment>
<sequence length="681" mass="78035">MGEQPQYPQPSPVEIPNTIIEKRQQLINQRITCLQNEIRDLKESLSKVECDLCAEEPIVKEFVFIMLKKLTKDCRGENQDVDQDVKRQKDSATIKRQITDDSSEAHLPTINKKSKIATNVNRLDTESSPSEYITIDVQAEVYHQVINTASPQLPGPALMTERTRQLKDNSDAILSLTPQQLPVSAAERTRQWRAKKREQKLQDNPDAILPLKSKQPPVSAAERQRQYRARKKKLLAQQLDDIEDDLIIYGDVSQEKNSDEDGSCSNGPSEEEFSDTGTVSDYGFLLPYSRYNEFHNAHKEFKKKMTNNEYGSSSDESTQLDPPDEFNSEFEDGQNEFELEICAEYWEKIKPIYSQHKRTTLTLNPREWSNLICDKFHQKFREHKCAYVFKRSEVYVSERRKYFLKITGKCCSDKCGNDFVGVANDDLSTTNGKLPLKIKTRDTSQVWQHVSVARPLNGSKREILGKSAVAEGSNELHRRLCKDLLMPGELKAPKTPQINAIRRAKQEASDNRFGIERKKGEDAFDRLRRAKYTPSYHGLIQEIGPDLLFVFYGTREQIFFYKKMHKKMGGKVSLSIDASGRFILKLLRAIGPPAAHTFLFLIVAHFGTTSVSIYQMLSESQVTERITYFLRVFLRLANYKKPLWITIDFSRALLSATCLACNDINIEHDNSICFNAAKSEI</sequence>
<dbReference type="EMBL" id="JACMRX010000005">
    <property type="protein sequence ID" value="KAF7988873.1"/>
    <property type="molecule type" value="Genomic_DNA"/>
</dbReference>
<proteinExistence type="predicted"/>